<dbReference type="InterPro" id="IPR036291">
    <property type="entry name" value="NAD(P)-bd_dom_sf"/>
</dbReference>
<dbReference type="Gene3D" id="3.40.50.720">
    <property type="entry name" value="NAD(P)-binding Rossmann-like Domain"/>
    <property type="match status" value="1"/>
</dbReference>
<keyword evidence="5" id="KW-1185">Reference proteome</keyword>
<dbReference type="Proteomes" id="UP000198953">
    <property type="component" value="Unassembled WGS sequence"/>
</dbReference>
<feature type="transmembrane region" description="Helical" evidence="3">
    <location>
        <begin position="20"/>
        <end position="43"/>
    </location>
</feature>
<dbReference type="PANTHER" id="PTHR43639:SF1">
    <property type="entry name" value="SHORT-CHAIN DEHYDROGENASE_REDUCTASE FAMILY PROTEIN"/>
    <property type="match status" value="1"/>
</dbReference>
<dbReference type="PRINTS" id="PR00080">
    <property type="entry name" value="SDRFAMILY"/>
</dbReference>
<dbReference type="InterPro" id="IPR002347">
    <property type="entry name" value="SDR_fam"/>
</dbReference>
<evidence type="ECO:0000313" key="5">
    <source>
        <dbReference type="Proteomes" id="UP000198953"/>
    </source>
</evidence>
<keyword evidence="3" id="KW-0812">Transmembrane</keyword>
<protein>
    <submittedName>
        <fullName evidence="4">3-oxoacyl-[acyl-carrier protein] reductase</fullName>
    </submittedName>
</protein>
<keyword evidence="3" id="KW-1133">Transmembrane helix</keyword>
<organism evidence="4 5">
    <name type="scientific">Nonomuraea pusilla</name>
    <dbReference type="NCBI Taxonomy" id="46177"/>
    <lineage>
        <taxon>Bacteria</taxon>
        <taxon>Bacillati</taxon>
        <taxon>Actinomycetota</taxon>
        <taxon>Actinomycetes</taxon>
        <taxon>Streptosporangiales</taxon>
        <taxon>Streptosporangiaceae</taxon>
        <taxon>Nonomuraea</taxon>
    </lineage>
</organism>
<sequence length="275" mass="29522">MMALMIDTQLRGRVALVTGANHGIGAATAVALAAQGVAVFLTYKRLEAVNHRAYPEAYDRARGAGADEVLRRVREAGGTAVAAEADLTAPGAPEDLFDQAEQALGPVEILVNNASGWLSDTFSPSHHDHFGRPLRRLDAETFDRQFAVDARAAALLIAEFARRHIERGARWGRIIGLTSGGPDGFPTEVSYGAAKAAQENYTMSAAYELGQYGVTANMVYPAATDTGWVNQEVERAVVANSPLRHVGRPEDVADLITFLASEQARCVTGQRVRLH</sequence>
<dbReference type="PRINTS" id="PR00081">
    <property type="entry name" value="GDHRDH"/>
</dbReference>
<reference evidence="4 5" key="1">
    <citation type="submission" date="2016-10" db="EMBL/GenBank/DDBJ databases">
        <authorList>
            <person name="de Groot N.N."/>
        </authorList>
    </citation>
    <scope>NUCLEOTIDE SEQUENCE [LARGE SCALE GENOMIC DNA]</scope>
    <source>
        <strain evidence="4 5">DSM 43357</strain>
    </source>
</reference>
<keyword evidence="2" id="KW-0560">Oxidoreductase</keyword>
<dbReference type="AlphaFoldDB" id="A0A1H7ZS90"/>
<accession>A0A1H7ZS90</accession>
<keyword evidence="3" id="KW-0472">Membrane</keyword>
<evidence type="ECO:0000256" key="3">
    <source>
        <dbReference type="SAM" id="Phobius"/>
    </source>
</evidence>
<gene>
    <name evidence="4" type="ORF">SAMN05660976_05562</name>
</gene>
<proteinExistence type="inferred from homology"/>
<dbReference type="GO" id="GO:0016491">
    <property type="term" value="F:oxidoreductase activity"/>
    <property type="evidence" value="ECO:0007669"/>
    <property type="project" value="UniProtKB-KW"/>
</dbReference>
<dbReference type="SUPFAM" id="SSF51735">
    <property type="entry name" value="NAD(P)-binding Rossmann-fold domains"/>
    <property type="match status" value="1"/>
</dbReference>
<dbReference type="Pfam" id="PF13561">
    <property type="entry name" value="adh_short_C2"/>
    <property type="match status" value="1"/>
</dbReference>
<name>A0A1H7ZS90_9ACTN</name>
<evidence type="ECO:0000256" key="1">
    <source>
        <dbReference type="ARBA" id="ARBA00006484"/>
    </source>
</evidence>
<evidence type="ECO:0000256" key="2">
    <source>
        <dbReference type="ARBA" id="ARBA00023002"/>
    </source>
</evidence>
<dbReference type="PANTHER" id="PTHR43639">
    <property type="entry name" value="OXIDOREDUCTASE, SHORT-CHAIN DEHYDROGENASE/REDUCTASE FAMILY (AFU_ORTHOLOGUE AFUA_5G02870)"/>
    <property type="match status" value="1"/>
</dbReference>
<evidence type="ECO:0000313" key="4">
    <source>
        <dbReference type="EMBL" id="SEM60418.1"/>
    </source>
</evidence>
<dbReference type="STRING" id="46177.SAMN05660976_05562"/>
<dbReference type="EMBL" id="FOBF01000015">
    <property type="protein sequence ID" value="SEM60418.1"/>
    <property type="molecule type" value="Genomic_DNA"/>
</dbReference>
<comment type="similarity">
    <text evidence="1">Belongs to the short-chain dehydrogenases/reductases (SDR) family.</text>
</comment>